<gene>
    <name evidence="12" type="ORF">Verru16b_00396</name>
</gene>
<dbReference type="NCBIfam" id="TIGR01352">
    <property type="entry name" value="tonB_Cterm"/>
    <property type="match status" value="2"/>
</dbReference>
<evidence type="ECO:0000256" key="5">
    <source>
        <dbReference type="ARBA" id="ARBA00022519"/>
    </source>
</evidence>
<keyword evidence="5" id="KW-0997">Cell inner membrane</keyword>
<feature type="signal peptide" evidence="10">
    <location>
        <begin position="1"/>
        <end position="21"/>
    </location>
</feature>
<dbReference type="Gene3D" id="3.30.1150.10">
    <property type="match status" value="2"/>
</dbReference>
<comment type="subcellular location">
    <subcellularLocation>
        <location evidence="1">Cell inner membrane</location>
        <topology evidence="1">Single-pass membrane protein</topology>
        <orientation evidence="1">Periplasmic side</orientation>
    </subcellularLocation>
</comment>
<dbReference type="GO" id="GO:0005886">
    <property type="term" value="C:plasma membrane"/>
    <property type="evidence" value="ECO:0007669"/>
    <property type="project" value="UniProtKB-SubCell"/>
</dbReference>
<organism evidence="12 13">
    <name type="scientific">Lacunisphaera limnophila</name>
    <dbReference type="NCBI Taxonomy" id="1838286"/>
    <lineage>
        <taxon>Bacteria</taxon>
        <taxon>Pseudomonadati</taxon>
        <taxon>Verrucomicrobiota</taxon>
        <taxon>Opitutia</taxon>
        <taxon>Opitutales</taxon>
        <taxon>Opitutaceae</taxon>
        <taxon>Lacunisphaera</taxon>
    </lineage>
</organism>
<keyword evidence="9" id="KW-0472">Membrane</keyword>
<dbReference type="Proteomes" id="UP000095228">
    <property type="component" value="Chromosome"/>
</dbReference>
<dbReference type="InterPro" id="IPR051045">
    <property type="entry name" value="TonB-dependent_transducer"/>
</dbReference>
<keyword evidence="10" id="KW-0732">Signal</keyword>
<feature type="chain" id="PRO_5009104965" evidence="10">
    <location>
        <begin position="22"/>
        <end position="238"/>
    </location>
</feature>
<evidence type="ECO:0000313" key="12">
    <source>
        <dbReference type="EMBL" id="AOS43353.1"/>
    </source>
</evidence>
<dbReference type="EMBL" id="CP016094">
    <property type="protein sequence ID" value="AOS43353.1"/>
    <property type="molecule type" value="Genomic_DNA"/>
</dbReference>
<dbReference type="STRING" id="1838286.Verru16b_00396"/>
<dbReference type="Pfam" id="PF03544">
    <property type="entry name" value="TonB_C"/>
    <property type="match status" value="2"/>
</dbReference>
<dbReference type="GO" id="GO:0055085">
    <property type="term" value="P:transmembrane transport"/>
    <property type="evidence" value="ECO:0007669"/>
    <property type="project" value="InterPro"/>
</dbReference>
<sequence length="238" mass="25612">MKIPHALLLAALLVPAVPVLAQFESARLAPDNAMPPFPAALQMSGITRGYAVVAVSIDPEGKVQEALPLAHTHPRIAETALAALREWQFLPARLDGLPVPVQTEMRIDFTLEGAVITSNAVNHFFFDGFENAGDLSASRQLCPANQLDRAPQRLAGDAPRYALDAGKAGVHGRVQVHFYIDERGAVRMAAAQPAAGTHPYLMEQAVRAVRDWKFAPPTSRGRPVLVAAVQEFDFGGGR</sequence>
<keyword evidence="7" id="KW-0653">Protein transport</keyword>
<dbReference type="GO" id="GO:0015031">
    <property type="term" value="P:protein transport"/>
    <property type="evidence" value="ECO:0007669"/>
    <property type="project" value="UniProtKB-KW"/>
</dbReference>
<dbReference type="PANTHER" id="PTHR33446">
    <property type="entry name" value="PROTEIN TONB-RELATED"/>
    <property type="match status" value="1"/>
</dbReference>
<dbReference type="AlphaFoldDB" id="A0A1D8AR35"/>
<evidence type="ECO:0000256" key="1">
    <source>
        <dbReference type="ARBA" id="ARBA00004383"/>
    </source>
</evidence>
<evidence type="ECO:0000256" key="7">
    <source>
        <dbReference type="ARBA" id="ARBA00022927"/>
    </source>
</evidence>
<keyword evidence="8" id="KW-1133">Transmembrane helix</keyword>
<dbReference type="PROSITE" id="PS52015">
    <property type="entry name" value="TONB_CTD"/>
    <property type="match status" value="1"/>
</dbReference>
<keyword evidence="4" id="KW-1003">Cell membrane</keyword>
<dbReference type="InterPro" id="IPR006260">
    <property type="entry name" value="TonB/TolA_C"/>
</dbReference>
<evidence type="ECO:0000256" key="2">
    <source>
        <dbReference type="ARBA" id="ARBA00006555"/>
    </source>
</evidence>
<dbReference type="SUPFAM" id="SSF74653">
    <property type="entry name" value="TolA/TonB C-terminal domain"/>
    <property type="match status" value="2"/>
</dbReference>
<comment type="similarity">
    <text evidence="2">Belongs to the TonB family.</text>
</comment>
<proteinExistence type="inferred from homology"/>
<evidence type="ECO:0000256" key="4">
    <source>
        <dbReference type="ARBA" id="ARBA00022475"/>
    </source>
</evidence>
<dbReference type="KEGG" id="obg:Verru16b_00396"/>
<evidence type="ECO:0000313" key="13">
    <source>
        <dbReference type="Proteomes" id="UP000095228"/>
    </source>
</evidence>
<dbReference type="InterPro" id="IPR037682">
    <property type="entry name" value="TonB_C"/>
</dbReference>
<evidence type="ECO:0000256" key="3">
    <source>
        <dbReference type="ARBA" id="ARBA00022448"/>
    </source>
</evidence>
<name>A0A1D8AR35_9BACT</name>
<evidence type="ECO:0000259" key="11">
    <source>
        <dbReference type="PROSITE" id="PS52015"/>
    </source>
</evidence>
<reference evidence="12 13" key="1">
    <citation type="submission" date="2016-06" db="EMBL/GenBank/DDBJ databases">
        <title>Three novel species with peptidoglycan cell walls form the new genus Lacunisphaera gen. nov. in the family Opitutaceae of the verrucomicrobial subdivision 4.</title>
        <authorList>
            <person name="Rast P."/>
            <person name="Gloeckner I."/>
            <person name="Jogler M."/>
            <person name="Boedeker C."/>
            <person name="Jeske O."/>
            <person name="Wiegand S."/>
            <person name="Reinhardt R."/>
            <person name="Schumann P."/>
            <person name="Rohde M."/>
            <person name="Spring S."/>
            <person name="Gloeckner F.O."/>
            <person name="Jogler C."/>
        </authorList>
    </citation>
    <scope>NUCLEOTIDE SEQUENCE [LARGE SCALE GENOMIC DNA]</scope>
    <source>
        <strain evidence="12 13">IG16b</strain>
    </source>
</reference>
<keyword evidence="6" id="KW-0812">Transmembrane</keyword>
<evidence type="ECO:0000256" key="8">
    <source>
        <dbReference type="ARBA" id="ARBA00022989"/>
    </source>
</evidence>
<evidence type="ECO:0000256" key="9">
    <source>
        <dbReference type="ARBA" id="ARBA00023136"/>
    </source>
</evidence>
<accession>A0A1D8AR35</accession>
<protein>
    <submittedName>
        <fullName evidence="12">Gram-negative bacterial tonB protein</fullName>
    </submittedName>
</protein>
<evidence type="ECO:0000256" key="6">
    <source>
        <dbReference type="ARBA" id="ARBA00022692"/>
    </source>
</evidence>
<feature type="domain" description="TonB C-terminal" evidence="11">
    <location>
        <begin position="146"/>
        <end position="238"/>
    </location>
</feature>
<evidence type="ECO:0000256" key="10">
    <source>
        <dbReference type="SAM" id="SignalP"/>
    </source>
</evidence>
<dbReference type="RefSeq" id="WP_069960716.1">
    <property type="nucleotide sequence ID" value="NZ_CP016094.1"/>
</dbReference>
<keyword evidence="3" id="KW-0813">Transport</keyword>
<keyword evidence="13" id="KW-1185">Reference proteome</keyword>